<dbReference type="AlphaFoldDB" id="A0A7W7TA64"/>
<organism evidence="1 2">
    <name type="scientific">Saccharothrix violaceirubra</name>
    <dbReference type="NCBI Taxonomy" id="413306"/>
    <lineage>
        <taxon>Bacteria</taxon>
        <taxon>Bacillati</taxon>
        <taxon>Actinomycetota</taxon>
        <taxon>Actinomycetes</taxon>
        <taxon>Pseudonocardiales</taxon>
        <taxon>Pseudonocardiaceae</taxon>
        <taxon>Saccharothrix</taxon>
    </lineage>
</organism>
<dbReference type="SUPFAM" id="SSF69318">
    <property type="entry name" value="Integrin alpha N-terminal domain"/>
    <property type="match status" value="1"/>
</dbReference>
<comment type="caution">
    <text evidence="1">The sequence shown here is derived from an EMBL/GenBank/DDBJ whole genome shotgun (WGS) entry which is preliminary data.</text>
</comment>
<accession>A0A7W7TA64</accession>
<name>A0A7W7TA64_9PSEU</name>
<reference evidence="1 2" key="1">
    <citation type="submission" date="2020-08" db="EMBL/GenBank/DDBJ databases">
        <title>Sequencing the genomes of 1000 actinobacteria strains.</title>
        <authorList>
            <person name="Klenk H.-P."/>
        </authorList>
    </citation>
    <scope>NUCLEOTIDE SEQUENCE [LARGE SCALE GENOMIC DNA]</scope>
    <source>
        <strain evidence="1 2">DSM 45084</strain>
    </source>
</reference>
<dbReference type="EMBL" id="JACHJS010000001">
    <property type="protein sequence ID" value="MBB4969383.1"/>
    <property type="molecule type" value="Genomic_DNA"/>
</dbReference>
<dbReference type="InterPro" id="IPR028994">
    <property type="entry name" value="Integrin_alpha_N"/>
</dbReference>
<proteinExistence type="predicted"/>
<evidence type="ECO:0000313" key="2">
    <source>
        <dbReference type="Proteomes" id="UP000542674"/>
    </source>
</evidence>
<sequence>MYIDEPGGTEGELKVTVEDEEYTVEIGYDLDHDGVDESAVVELDDGGHVAFSDVDHDGDADVMTRFDRAGEVVGQARFDEESGEWISTKPAAEDEKTNTNAGKSIIVETEDGNRDVGPATKDTDGDGRADTAAVVDEDGDLWLFTDADGDGVADVATEFAADGEVTMSKHVDGGEWVEVEHGRLDEHGKIVPDTDDLASDVAWGTSGEQKVTVSGVVRIDSVTGQWISPN</sequence>
<dbReference type="Proteomes" id="UP000542674">
    <property type="component" value="Unassembled WGS sequence"/>
</dbReference>
<protein>
    <submittedName>
        <fullName evidence="1">Uncharacterized protein</fullName>
    </submittedName>
</protein>
<gene>
    <name evidence="1" type="ORF">F4559_006742</name>
</gene>
<keyword evidence="2" id="KW-1185">Reference proteome</keyword>
<evidence type="ECO:0000313" key="1">
    <source>
        <dbReference type="EMBL" id="MBB4969383.1"/>
    </source>
</evidence>
<dbReference type="RefSeq" id="WP_184675049.1">
    <property type="nucleotide sequence ID" value="NZ_BAABAI010000021.1"/>
</dbReference>